<dbReference type="OrthoDB" id="6359816at2759"/>
<keyword evidence="3" id="KW-1185">Reference proteome</keyword>
<reference evidence="2 3" key="1">
    <citation type="journal article" date="2013" name="Nat. Commun.">
        <title>The evolution and pathogenic mechanisms of the rice sheath blight pathogen.</title>
        <authorList>
            <person name="Zheng A."/>
            <person name="Lin R."/>
            <person name="Xu L."/>
            <person name="Qin P."/>
            <person name="Tang C."/>
            <person name="Ai P."/>
            <person name="Zhang D."/>
            <person name="Liu Y."/>
            <person name="Sun Z."/>
            <person name="Feng H."/>
            <person name="Wang Y."/>
            <person name="Chen Y."/>
            <person name="Liang X."/>
            <person name="Fu R."/>
            <person name="Li Q."/>
            <person name="Zhang J."/>
            <person name="Yu X."/>
            <person name="Xie Z."/>
            <person name="Ding L."/>
            <person name="Guan P."/>
            <person name="Tang J."/>
            <person name="Liang Y."/>
            <person name="Wang S."/>
            <person name="Deng Q."/>
            <person name="Li S."/>
            <person name="Zhu J."/>
            <person name="Wang L."/>
            <person name="Liu H."/>
            <person name="Li P."/>
        </authorList>
    </citation>
    <scope>NUCLEOTIDE SEQUENCE [LARGE SCALE GENOMIC DNA]</scope>
    <source>
        <strain evidence="3">AG-1 IA</strain>
    </source>
</reference>
<dbReference type="Proteomes" id="UP000011668">
    <property type="component" value="Unassembled WGS sequence"/>
</dbReference>
<comment type="caution">
    <text evidence="2">The sequence shown here is derived from an EMBL/GenBank/DDBJ whole genome shotgun (WGS) entry which is preliminary data.</text>
</comment>
<dbReference type="PROSITE" id="PS50097">
    <property type="entry name" value="BTB"/>
    <property type="match status" value="1"/>
</dbReference>
<organism evidence="2 3">
    <name type="scientific">Thanatephorus cucumeris (strain AG1-IA)</name>
    <name type="common">Rice sheath blight fungus</name>
    <name type="synonym">Rhizoctonia solani</name>
    <dbReference type="NCBI Taxonomy" id="983506"/>
    <lineage>
        <taxon>Eukaryota</taxon>
        <taxon>Fungi</taxon>
        <taxon>Dikarya</taxon>
        <taxon>Basidiomycota</taxon>
        <taxon>Agaricomycotina</taxon>
        <taxon>Agaricomycetes</taxon>
        <taxon>Cantharellales</taxon>
        <taxon>Ceratobasidiaceae</taxon>
        <taxon>Rhizoctonia</taxon>
        <taxon>Rhizoctonia solani AG-1</taxon>
    </lineage>
</organism>
<dbReference type="SMART" id="SM00225">
    <property type="entry name" value="BTB"/>
    <property type="match status" value="1"/>
</dbReference>
<sequence length="580" mass="64634">MLTSDAFHFNYSVPPPFFALFGLSNNYQIPTIKESSQFFSTLLLPHTHRYRLPATIGQTNPRNKEQTNVLVRRVVWIGSTLDCASYTRVLYGTRLVADVSVYACRHAVARGYDQVSRDVHPGRLSTQARNRVETGDDAQEEPGCWDRGCMLSLVLCISRKGGCSPYLGLDDRVMGSSGYNGGGNRRWINMKSGIPRTSHPKCACMIIQSPAGNIYTDRYQRSPSGSMSLAEICTCESLSHTLELPLKSPRMVDAATIPNALPPPSEGFTHGGDLVLRSTDNVDFSVHALFLSVASPVFSDLLKSGSREEVVLFSERAELLALMLNFIYPRPTPNITSLDLLDDALRVASKYNLDSMKARLCEQLMLRNSPVAIHTDPLRALGIALKYGFTTGVELASSISSQQYDFGTSENLKKLLEVIQDPAVAALVKAIGIPFVKSRTLREVLFQFRQHPMRITNDIESMVCSICRAASADSFTRCPIEWQARWASWMFDNIKNRPISVWKDFFALSNVHNAFYQPHLPPTITYNRSGSQVSVCSCMSLLLGPSQKAFQPWADGVYKYLESQLGFIRELEAKIDEIDP</sequence>
<dbReference type="Gene3D" id="3.30.710.10">
    <property type="entry name" value="Potassium Channel Kv1.1, Chain A"/>
    <property type="match status" value="1"/>
</dbReference>
<protein>
    <submittedName>
        <fullName evidence="2">BTB domain-containing protein</fullName>
    </submittedName>
</protein>
<dbReference type="Pfam" id="PF00651">
    <property type="entry name" value="BTB"/>
    <property type="match status" value="1"/>
</dbReference>
<proteinExistence type="predicted"/>
<feature type="domain" description="BTB" evidence="1">
    <location>
        <begin position="272"/>
        <end position="328"/>
    </location>
</feature>
<dbReference type="HOGENOM" id="CLU_470241_0_0_1"/>
<evidence type="ECO:0000313" key="3">
    <source>
        <dbReference type="Proteomes" id="UP000011668"/>
    </source>
</evidence>
<dbReference type="STRING" id="983506.L8WT67"/>
<dbReference type="InterPro" id="IPR000210">
    <property type="entry name" value="BTB/POZ_dom"/>
</dbReference>
<evidence type="ECO:0000259" key="1">
    <source>
        <dbReference type="PROSITE" id="PS50097"/>
    </source>
</evidence>
<gene>
    <name evidence="2" type="ORF">AG1IA_06386</name>
</gene>
<dbReference type="CDD" id="cd18186">
    <property type="entry name" value="BTB_POZ_ZBTB_KLHL-like"/>
    <property type="match status" value="1"/>
</dbReference>
<dbReference type="InterPro" id="IPR011333">
    <property type="entry name" value="SKP1/BTB/POZ_sf"/>
</dbReference>
<evidence type="ECO:0000313" key="2">
    <source>
        <dbReference type="EMBL" id="ELU39579.1"/>
    </source>
</evidence>
<dbReference type="SUPFAM" id="SSF54695">
    <property type="entry name" value="POZ domain"/>
    <property type="match status" value="1"/>
</dbReference>
<dbReference type="EMBL" id="AFRT01001713">
    <property type="protein sequence ID" value="ELU39579.1"/>
    <property type="molecule type" value="Genomic_DNA"/>
</dbReference>
<accession>L8WT67</accession>
<name>L8WT67_THACA</name>
<dbReference type="AlphaFoldDB" id="L8WT67"/>